<gene>
    <name evidence="1" type="ORF">L9F63_024792</name>
</gene>
<reference evidence="1" key="1">
    <citation type="journal article" date="2023" name="IScience">
        <title>Live-bearing cockroach genome reveals convergent evolutionary mechanisms linked to viviparity in insects and beyond.</title>
        <authorList>
            <person name="Fouks B."/>
            <person name="Harrison M.C."/>
            <person name="Mikhailova A.A."/>
            <person name="Marchal E."/>
            <person name="English S."/>
            <person name="Carruthers M."/>
            <person name="Jennings E.C."/>
            <person name="Chiamaka E.L."/>
            <person name="Frigard R.A."/>
            <person name="Pippel M."/>
            <person name="Attardo G.M."/>
            <person name="Benoit J.B."/>
            <person name="Bornberg-Bauer E."/>
            <person name="Tobe S.S."/>
        </authorList>
    </citation>
    <scope>NUCLEOTIDE SEQUENCE</scope>
    <source>
        <strain evidence="1">Stay&amp;Tobe</strain>
    </source>
</reference>
<evidence type="ECO:0000313" key="1">
    <source>
        <dbReference type="EMBL" id="KAJ9579101.1"/>
    </source>
</evidence>
<keyword evidence="2" id="KW-1185">Reference proteome</keyword>
<protein>
    <submittedName>
        <fullName evidence="1">Uncharacterized protein</fullName>
    </submittedName>
</protein>
<dbReference type="EMBL" id="JASPKZ010008691">
    <property type="protein sequence ID" value="KAJ9579101.1"/>
    <property type="molecule type" value="Genomic_DNA"/>
</dbReference>
<comment type="caution">
    <text evidence="1">The sequence shown here is derived from an EMBL/GenBank/DDBJ whole genome shotgun (WGS) entry which is preliminary data.</text>
</comment>
<accession>A0AAD8E6X8</accession>
<proteinExistence type="predicted"/>
<feature type="non-terminal residue" evidence="1">
    <location>
        <position position="1"/>
    </location>
</feature>
<sequence length="316" mass="36796">SFLQRSCRATVKHLISSFMLKCPHSTIEGLLALLCHEKYINLCRDLEEHKIFFSSEASIRKLVSQQIQQAADRIWPSLTRSEQEELSREEQQRTQLLNNMLSLARSQRAQLEHNMEIWKDFCQMMDKVRSVLARSQYTDEPVTSLAGLHFDILKITHDLNDIQNQQAEIDLLNERGRDITRQADHSNRLESRRDTLTKLAQHWDEFESKWQAFAFIISENEEKTKHIDTVVRSKSQLKESKHTIQELLSEVEGQRSLLDELLFLSGTYLMAFNETTSQMMDQVTDSYKKLVELLRKTSIGSIEDKLKDSQAAHDSL</sequence>
<feature type="non-terminal residue" evidence="1">
    <location>
        <position position="316"/>
    </location>
</feature>
<dbReference type="SUPFAM" id="SSF46966">
    <property type="entry name" value="Spectrin repeat"/>
    <property type="match status" value="2"/>
</dbReference>
<dbReference type="Proteomes" id="UP001233999">
    <property type="component" value="Unassembled WGS sequence"/>
</dbReference>
<name>A0AAD8E6X8_DIPPU</name>
<dbReference type="AlphaFoldDB" id="A0AAD8E6X8"/>
<evidence type="ECO:0000313" key="2">
    <source>
        <dbReference type="Proteomes" id="UP001233999"/>
    </source>
</evidence>
<organism evidence="1 2">
    <name type="scientific">Diploptera punctata</name>
    <name type="common">Pacific beetle cockroach</name>
    <dbReference type="NCBI Taxonomy" id="6984"/>
    <lineage>
        <taxon>Eukaryota</taxon>
        <taxon>Metazoa</taxon>
        <taxon>Ecdysozoa</taxon>
        <taxon>Arthropoda</taxon>
        <taxon>Hexapoda</taxon>
        <taxon>Insecta</taxon>
        <taxon>Pterygota</taxon>
        <taxon>Neoptera</taxon>
        <taxon>Polyneoptera</taxon>
        <taxon>Dictyoptera</taxon>
        <taxon>Blattodea</taxon>
        <taxon>Blaberoidea</taxon>
        <taxon>Blaberidae</taxon>
        <taxon>Diplopterinae</taxon>
        <taxon>Diploptera</taxon>
    </lineage>
</organism>
<reference evidence="1" key="2">
    <citation type="submission" date="2023-05" db="EMBL/GenBank/DDBJ databases">
        <authorList>
            <person name="Fouks B."/>
        </authorList>
    </citation>
    <scope>NUCLEOTIDE SEQUENCE</scope>
    <source>
        <strain evidence="1">Stay&amp;Tobe</strain>
        <tissue evidence="1">Testes</tissue>
    </source>
</reference>